<sequence>MKDLETECSATLQQAADDMAHYYDRTHAEAPEYKKLDDKWFGPFKITKRVNPNAVELELPTLW</sequence>
<dbReference type="AlphaFoldDB" id="A0A166JME0"/>
<name>A0A166JME0_9BASI</name>
<dbReference type="InterPro" id="IPR056924">
    <property type="entry name" value="SH3_Tf2-1"/>
</dbReference>
<protein>
    <recommendedName>
        <fullName evidence="1">Tf2-1-like SH3-like domain-containing protein</fullName>
    </recommendedName>
</protein>
<dbReference type="Pfam" id="PF24626">
    <property type="entry name" value="SH3_Tf2-1"/>
    <property type="match status" value="1"/>
</dbReference>
<dbReference type="EMBL" id="KV424365">
    <property type="protein sequence ID" value="KZT44830.1"/>
    <property type="molecule type" value="Genomic_DNA"/>
</dbReference>
<proteinExistence type="predicted"/>
<evidence type="ECO:0000313" key="2">
    <source>
        <dbReference type="EMBL" id="KZT44830.1"/>
    </source>
</evidence>
<reference evidence="2 3" key="1">
    <citation type="journal article" date="2016" name="Mol. Biol. Evol.">
        <title>Comparative Genomics of Early-Diverging Mushroom-Forming Fungi Provides Insights into the Origins of Lignocellulose Decay Capabilities.</title>
        <authorList>
            <person name="Nagy L.G."/>
            <person name="Riley R."/>
            <person name="Tritt A."/>
            <person name="Adam C."/>
            <person name="Daum C."/>
            <person name="Floudas D."/>
            <person name="Sun H."/>
            <person name="Yadav J.S."/>
            <person name="Pangilinan J."/>
            <person name="Larsson K.H."/>
            <person name="Matsuura K."/>
            <person name="Barry K."/>
            <person name="Labutti K."/>
            <person name="Kuo R."/>
            <person name="Ohm R.A."/>
            <person name="Bhattacharya S.S."/>
            <person name="Shirouzu T."/>
            <person name="Yoshinaga Y."/>
            <person name="Martin F.M."/>
            <person name="Grigoriev I.V."/>
            <person name="Hibbett D.S."/>
        </authorList>
    </citation>
    <scope>NUCLEOTIDE SEQUENCE [LARGE SCALE GENOMIC DNA]</scope>
    <source>
        <strain evidence="2 3">HHB12733</strain>
    </source>
</reference>
<gene>
    <name evidence="2" type="ORF">CALCODRAFT_489124</name>
</gene>
<dbReference type="OrthoDB" id="4047109at2759"/>
<keyword evidence="3" id="KW-1185">Reference proteome</keyword>
<accession>A0A166JME0</accession>
<dbReference type="InParanoid" id="A0A166JME0"/>
<evidence type="ECO:0000313" key="3">
    <source>
        <dbReference type="Proteomes" id="UP000076842"/>
    </source>
</evidence>
<evidence type="ECO:0000259" key="1">
    <source>
        <dbReference type="Pfam" id="PF24626"/>
    </source>
</evidence>
<dbReference type="Proteomes" id="UP000076842">
    <property type="component" value="Unassembled WGS sequence"/>
</dbReference>
<feature type="domain" description="Tf2-1-like SH3-like" evidence="1">
    <location>
        <begin position="32"/>
        <end position="61"/>
    </location>
</feature>
<organism evidence="2 3">
    <name type="scientific">Calocera cornea HHB12733</name>
    <dbReference type="NCBI Taxonomy" id="1353952"/>
    <lineage>
        <taxon>Eukaryota</taxon>
        <taxon>Fungi</taxon>
        <taxon>Dikarya</taxon>
        <taxon>Basidiomycota</taxon>
        <taxon>Agaricomycotina</taxon>
        <taxon>Dacrymycetes</taxon>
        <taxon>Dacrymycetales</taxon>
        <taxon>Dacrymycetaceae</taxon>
        <taxon>Calocera</taxon>
    </lineage>
</organism>